<name>A0A7J3Y0U8_9CREN</name>
<comment type="caution">
    <text evidence="1">The sequence shown here is derived from an EMBL/GenBank/DDBJ whole genome shotgun (WGS) entry which is preliminary data.</text>
</comment>
<accession>A0A7J3Y0U8</accession>
<evidence type="ECO:0000313" key="1">
    <source>
        <dbReference type="EMBL" id="HHP68556.1"/>
    </source>
</evidence>
<dbReference type="AlphaFoldDB" id="A0A7J3Y0U8"/>
<dbReference type="EMBL" id="DRYK01000089">
    <property type="protein sequence ID" value="HHP68556.1"/>
    <property type="molecule type" value="Genomic_DNA"/>
</dbReference>
<proteinExistence type="predicted"/>
<organism evidence="1">
    <name type="scientific">Thermogladius calderae</name>
    <dbReference type="NCBI Taxonomy" id="1200300"/>
    <lineage>
        <taxon>Archaea</taxon>
        <taxon>Thermoproteota</taxon>
        <taxon>Thermoprotei</taxon>
        <taxon>Desulfurococcales</taxon>
        <taxon>Desulfurococcaceae</taxon>
        <taxon>Thermogladius</taxon>
    </lineage>
</organism>
<gene>
    <name evidence="1" type="ORF">ENM60_07245</name>
</gene>
<sequence length="73" mass="8292">MPKRPIELLREEAVKKGVSILDVYSFKGVDVIRLKLGEKTVVAYSNRKLATLTSREEASKFIEGLLKEVESKR</sequence>
<protein>
    <submittedName>
        <fullName evidence="1">Uncharacterized protein</fullName>
    </submittedName>
</protein>
<reference evidence="1" key="1">
    <citation type="journal article" date="2020" name="mSystems">
        <title>Genome- and Community-Level Interaction Insights into Carbon Utilization and Element Cycling Functions of Hydrothermarchaeota in Hydrothermal Sediment.</title>
        <authorList>
            <person name="Zhou Z."/>
            <person name="Liu Y."/>
            <person name="Xu W."/>
            <person name="Pan J."/>
            <person name="Luo Z.H."/>
            <person name="Li M."/>
        </authorList>
    </citation>
    <scope>NUCLEOTIDE SEQUENCE [LARGE SCALE GENOMIC DNA]</scope>
    <source>
        <strain evidence="1">SpSt-110</strain>
    </source>
</reference>